<dbReference type="Pfam" id="PF17116">
    <property type="entry name" value="T9SS_plug_1st"/>
    <property type="match status" value="1"/>
</dbReference>
<name>A0A317EIE4_9SPHI</name>
<protein>
    <submittedName>
        <fullName evidence="2">DUF5103 domain-containing protein</fullName>
    </submittedName>
</protein>
<accession>A0A317EIE4</accession>
<evidence type="ECO:0000259" key="1">
    <source>
        <dbReference type="Pfam" id="PF17116"/>
    </source>
</evidence>
<evidence type="ECO:0000313" key="3">
    <source>
        <dbReference type="Proteomes" id="UP000245379"/>
    </source>
</evidence>
<dbReference type="Proteomes" id="UP000245379">
    <property type="component" value="Unassembled WGS sequence"/>
</dbReference>
<dbReference type="InterPro" id="IPR031345">
    <property type="entry name" value="T9SS_Plug_N"/>
</dbReference>
<dbReference type="OrthoDB" id="1522602at2"/>
<sequence length="425" mass="49646">MQKILFTILFFIPTLIFAQSDKTFTYENKIYLPNIKTVLCYNSNKEQSLPVILLNSAETLTFGFDDLLAGTKNYWYTIEHCTADWQPSRISSIDYLESFNDDRILNYRYSSNTTRKYTHYELTLPNNQIQPKIGGNYLLKVYEDGDLKKPVISQRFYIVDSQVAVAAEVSNSMQVEDRNYKQKINFTINHSIPIANPYQDVKAVVMQNFNPNTAQINTKPSFIRPNQLVYNDLTTNDFWGENEFRKFDTRSLRYKADNVKDIFRDNESVNVMLFQDAPRNTSAFANQYDENGNYFIRNTDGRDDRTESEYTGVLFTLNAPAPSPNGEAYVLGRFNNYTLSKENKLLYDASRKQFYGNILLKQGLYDYEYVWFDKATNTIETKPFEGAFFQTENSYQIFVYYRKPGARWDTLVGYVNLSNKPSDRR</sequence>
<dbReference type="AlphaFoldDB" id="A0A317EIE4"/>
<keyword evidence="3" id="KW-1185">Reference proteome</keyword>
<dbReference type="RefSeq" id="WP_109927161.1">
    <property type="nucleotide sequence ID" value="NZ_QGNZ01000004.1"/>
</dbReference>
<gene>
    <name evidence="2" type="ORF">DHW03_17705</name>
</gene>
<reference evidence="2 3" key="1">
    <citation type="submission" date="2018-05" db="EMBL/GenBank/DDBJ databases">
        <title>Pedobacter paludis sp. nov., isolated from wetland soil.</title>
        <authorList>
            <person name="Zhang Y."/>
            <person name="Wang G."/>
        </authorList>
    </citation>
    <scope>NUCLEOTIDE SEQUENCE [LARGE SCALE GENOMIC DNA]</scope>
    <source>
        <strain evidence="2 3">KCTC22721</strain>
    </source>
</reference>
<proteinExistence type="predicted"/>
<feature type="domain" description="Type 9 secretion system plug protein N-terminal" evidence="1">
    <location>
        <begin position="35"/>
        <end position="159"/>
    </location>
</feature>
<comment type="caution">
    <text evidence="2">The sequence shown here is derived from an EMBL/GenBank/DDBJ whole genome shotgun (WGS) entry which is preliminary data.</text>
</comment>
<dbReference type="EMBL" id="QGNZ01000004">
    <property type="protein sequence ID" value="PWS26601.1"/>
    <property type="molecule type" value="Genomic_DNA"/>
</dbReference>
<organism evidence="2 3">
    <name type="scientific">Pedobacter yonginense</name>
    <dbReference type="NCBI Taxonomy" id="651869"/>
    <lineage>
        <taxon>Bacteria</taxon>
        <taxon>Pseudomonadati</taxon>
        <taxon>Bacteroidota</taxon>
        <taxon>Sphingobacteriia</taxon>
        <taxon>Sphingobacteriales</taxon>
        <taxon>Sphingobacteriaceae</taxon>
        <taxon>Pedobacter</taxon>
    </lineage>
</organism>
<evidence type="ECO:0000313" key="2">
    <source>
        <dbReference type="EMBL" id="PWS26601.1"/>
    </source>
</evidence>